<organism evidence="1 2">
    <name type="scientific">Pseudomonas chlororaphis</name>
    <dbReference type="NCBI Taxonomy" id="587753"/>
    <lineage>
        <taxon>Bacteria</taxon>
        <taxon>Pseudomonadati</taxon>
        <taxon>Pseudomonadota</taxon>
        <taxon>Gammaproteobacteria</taxon>
        <taxon>Pseudomonadales</taxon>
        <taxon>Pseudomonadaceae</taxon>
        <taxon>Pseudomonas</taxon>
    </lineage>
</organism>
<dbReference type="EMBL" id="CP027753">
    <property type="protein sequence ID" value="AZE49572.1"/>
    <property type="molecule type" value="Genomic_DNA"/>
</dbReference>
<protein>
    <submittedName>
        <fullName evidence="1">Uncharacterized protein</fullName>
    </submittedName>
</protein>
<dbReference type="AlphaFoldDB" id="A0A3G7TSZ8"/>
<evidence type="ECO:0000313" key="1">
    <source>
        <dbReference type="EMBL" id="AZE49572.1"/>
    </source>
</evidence>
<accession>A0A3G7TSZ8</accession>
<proteinExistence type="predicted"/>
<reference evidence="1 2" key="1">
    <citation type="submission" date="2018-03" db="EMBL/GenBank/DDBJ databases">
        <title>Diversity of phytobeneficial traits revealed by whole-genome analysis of worldwide-isolated phenazine-producing Pseudomonas spp.</title>
        <authorList>
            <person name="Biessy A."/>
            <person name="Novinscak A."/>
            <person name="Blom J."/>
            <person name="Leger G."/>
            <person name="Thomashow L.S."/>
            <person name="Cazorla F.M."/>
            <person name="Josic D."/>
            <person name="Filion M."/>
        </authorList>
    </citation>
    <scope>NUCLEOTIDE SEQUENCE [LARGE SCALE GENOMIC DNA]</scope>
    <source>
        <strain evidence="1 2">B25</strain>
    </source>
</reference>
<dbReference type="RefSeq" id="WP_124321248.1">
    <property type="nucleotide sequence ID" value="NZ_CP027753.1"/>
</dbReference>
<evidence type="ECO:0000313" key="2">
    <source>
        <dbReference type="Proteomes" id="UP000268048"/>
    </source>
</evidence>
<name>A0A3G7TSZ8_9PSED</name>
<gene>
    <name evidence="1" type="ORF">C4K04_3903</name>
</gene>
<sequence>MNKSNQSPIPNNAHTGRQSAAFIKLKTQVQLKRFAELRVLGEMARRKACAALRAETAASTDFIRAVVELSGAAPTRPVGA</sequence>
<dbReference type="Proteomes" id="UP000268048">
    <property type="component" value="Chromosome"/>
</dbReference>